<proteinExistence type="predicted"/>
<gene>
    <name evidence="1" type="ORF">RPERSI_LOCUS24080</name>
</gene>
<sequence>LGIHDDSQNWYKLAEFLHYYFTKSTDELISLKDYITHMRGKQKDIYYIIAENRQAVKNSPFLEKLVCITKEGLEIDEDEEEKKMREEEIKKYSYLCKQIKEILGQYGWSANFKRIMKAQALLDSSMASYISSKKILEINLHHSIIKSLKIKVETDKNDKIAKDLTWLLFETSLVYSGFSLEEPSLLASRIFKMIQLGLDN</sequence>
<keyword evidence="2" id="KW-1185">Reference proteome</keyword>
<accession>A0ACA9RWI1</accession>
<evidence type="ECO:0000313" key="2">
    <source>
        <dbReference type="Proteomes" id="UP000789920"/>
    </source>
</evidence>
<reference evidence="1" key="1">
    <citation type="submission" date="2021-06" db="EMBL/GenBank/DDBJ databases">
        <authorList>
            <person name="Kallberg Y."/>
            <person name="Tangrot J."/>
            <person name="Rosling A."/>
        </authorList>
    </citation>
    <scope>NUCLEOTIDE SEQUENCE</scope>
    <source>
        <strain evidence="1">MA461A</strain>
    </source>
</reference>
<name>A0ACA9RWI1_9GLOM</name>
<dbReference type="Proteomes" id="UP000789920">
    <property type="component" value="Unassembled WGS sequence"/>
</dbReference>
<organism evidence="1 2">
    <name type="scientific">Racocetra persica</name>
    <dbReference type="NCBI Taxonomy" id="160502"/>
    <lineage>
        <taxon>Eukaryota</taxon>
        <taxon>Fungi</taxon>
        <taxon>Fungi incertae sedis</taxon>
        <taxon>Mucoromycota</taxon>
        <taxon>Glomeromycotina</taxon>
        <taxon>Glomeromycetes</taxon>
        <taxon>Diversisporales</taxon>
        <taxon>Gigasporaceae</taxon>
        <taxon>Racocetra</taxon>
    </lineage>
</organism>
<protein>
    <submittedName>
        <fullName evidence="1">16673_t:CDS:1</fullName>
    </submittedName>
</protein>
<feature type="non-terminal residue" evidence="1">
    <location>
        <position position="1"/>
    </location>
</feature>
<evidence type="ECO:0000313" key="1">
    <source>
        <dbReference type="EMBL" id="CAG8814819.1"/>
    </source>
</evidence>
<comment type="caution">
    <text evidence="1">The sequence shown here is derived from an EMBL/GenBank/DDBJ whole genome shotgun (WGS) entry which is preliminary data.</text>
</comment>
<dbReference type="EMBL" id="CAJVQC010076594">
    <property type="protein sequence ID" value="CAG8814819.1"/>
    <property type="molecule type" value="Genomic_DNA"/>
</dbReference>